<protein>
    <submittedName>
        <fullName evidence="2">Divalent-cation tolerance protein CutA</fullName>
    </submittedName>
</protein>
<keyword evidence="3" id="KW-1185">Reference proteome</keyword>
<accession>A0ABW4AWJ6</accession>
<dbReference type="EMBL" id="JBHTMK010000086">
    <property type="protein sequence ID" value="MFD1374570.1"/>
    <property type="molecule type" value="Genomic_DNA"/>
</dbReference>
<dbReference type="Gene3D" id="3.30.70.120">
    <property type="match status" value="1"/>
</dbReference>
<evidence type="ECO:0000313" key="2">
    <source>
        <dbReference type="EMBL" id="MFD1374570.1"/>
    </source>
</evidence>
<dbReference type="SUPFAM" id="SSF54913">
    <property type="entry name" value="GlnB-like"/>
    <property type="match status" value="1"/>
</dbReference>
<dbReference type="PANTHER" id="PTHR23419">
    <property type="entry name" value="DIVALENT CATION TOLERANCE CUTA-RELATED"/>
    <property type="match status" value="1"/>
</dbReference>
<dbReference type="InterPro" id="IPR015867">
    <property type="entry name" value="N-reg_PII/ATP_PRibTrfase_C"/>
</dbReference>
<dbReference type="Proteomes" id="UP001597183">
    <property type="component" value="Unassembled WGS sequence"/>
</dbReference>
<dbReference type="Pfam" id="PF03091">
    <property type="entry name" value="CutA1"/>
    <property type="match status" value="1"/>
</dbReference>
<dbReference type="RefSeq" id="WP_317789037.1">
    <property type="nucleotide sequence ID" value="NZ_AP028461.1"/>
</dbReference>
<dbReference type="PANTHER" id="PTHR23419:SF8">
    <property type="entry name" value="FI09726P"/>
    <property type="match status" value="1"/>
</dbReference>
<proteinExistence type="inferred from homology"/>
<name>A0ABW4AWJ6_9ACTN</name>
<reference evidence="3" key="1">
    <citation type="journal article" date="2019" name="Int. J. Syst. Evol. Microbiol.">
        <title>The Global Catalogue of Microorganisms (GCM) 10K type strain sequencing project: providing services to taxonomists for standard genome sequencing and annotation.</title>
        <authorList>
            <consortium name="The Broad Institute Genomics Platform"/>
            <consortium name="The Broad Institute Genome Sequencing Center for Infectious Disease"/>
            <person name="Wu L."/>
            <person name="Ma J."/>
        </authorList>
    </citation>
    <scope>NUCLEOTIDE SEQUENCE [LARGE SCALE GENOMIC DNA]</scope>
    <source>
        <strain evidence="3">CCM 7526</strain>
    </source>
</reference>
<comment type="caution">
    <text evidence="2">The sequence shown here is derived from an EMBL/GenBank/DDBJ whole genome shotgun (WGS) entry which is preliminary data.</text>
</comment>
<dbReference type="InterPro" id="IPR011322">
    <property type="entry name" value="N-reg_PII-like_a/b"/>
</dbReference>
<dbReference type="InterPro" id="IPR004323">
    <property type="entry name" value="Ion_tolerance_CutA"/>
</dbReference>
<evidence type="ECO:0000256" key="1">
    <source>
        <dbReference type="ARBA" id="ARBA00010169"/>
    </source>
</evidence>
<sequence>MTTSARPDPGNATEFIEVSTATETREAAVALARMAVESRLAAGAQITGPVISAFWHLGEFGTGEEWRLVLRTRFDLFDDLRSDLMKNHPWQNPEIIATPILAGSTECLEWIRASTRDAVS</sequence>
<evidence type="ECO:0000313" key="3">
    <source>
        <dbReference type="Proteomes" id="UP001597183"/>
    </source>
</evidence>
<gene>
    <name evidence="2" type="primary">cutA</name>
    <name evidence="2" type="ORF">ACFQ5G_55360</name>
</gene>
<organism evidence="2 3">
    <name type="scientific">Actinoplanes sichuanensis</name>
    <dbReference type="NCBI Taxonomy" id="512349"/>
    <lineage>
        <taxon>Bacteria</taxon>
        <taxon>Bacillati</taxon>
        <taxon>Actinomycetota</taxon>
        <taxon>Actinomycetes</taxon>
        <taxon>Micromonosporales</taxon>
        <taxon>Micromonosporaceae</taxon>
        <taxon>Actinoplanes</taxon>
    </lineage>
</organism>
<comment type="similarity">
    <text evidence="1">Belongs to the CutA family.</text>
</comment>